<name>A0A222FID8_9GAMM</name>
<evidence type="ECO:0000256" key="5">
    <source>
        <dbReference type="ARBA" id="ARBA00023136"/>
    </source>
</evidence>
<comment type="subcellular location">
    <subcellularLocation>
        <location evidence="1">Cell inner membrane</location>
    </subcellularLocation>
</comment>
<dbReference type="KEGG" id="bsan:CHH28_04495"/>
<keyword evidence="5" id="KW-0472">Membrane</keyword>
<dbReference type="GO" id="GO:0009247">
    <property type="term" value="P:glycolipid biosynthetic process"/>
    <property type="evidence" value="ECO:0007669"/>
    <property type="project" value="UniProtKB-ARBA"/>
</dbReference>
<sequence>MGYLIVAILKLSGLIPLRWAQRLGLGVGWLMTRFRNRSREVARRNLQMVYPQMDSAEREQLWRETLRQTGMVSMEMGVLWGGSQAKGLALVREVHNVEVLQQALSANKGVLFCVPHLGNWEVLNHYITTQTEVLAMYRPAKNAVLNRWMLSSRGKTGIRLVPTTSTGVKEMFRAIKAGEFVGILPDQEPKPRSGVFAPFMGVEALTPKLCHELLQRSDAVALFGFTQRLPNGEGFDIHFIKPDDAIYDPDPAVSATALNAAIEACVEHAPEQYQWTYKRFKRRPGDGKNPYKGIG</sequence>
<dbReference type="Pfam" id="PF03279">
    <property type="entry name" value="Lip_A_acyltrans"/>
    <property type="match status" value="1"/>
</dbReference>
<keyword evidence="8" id="KW-1185">Reference proteome</keyword>
<reference evidence="7 8" key="1">
    <citation type="submission" date="2017-07" db="EMBL/GenBank/DDBJ databases">
        <title>Annotated genome sequence of Bacterioplanes sanyensis isolated from Red Sea.</title>
        <authorList>
            <person name="Rehman Z.U."/>
        </authorList>
    </citation>
    <scope>NUCLEOTIDE SEQUENCE [LARGE SCALE GENOMIC DNA]</scope>
    <source>
        <strain evidence="7 8">NV9</strain>
    </source>
</reference>
<dbReference type="AlphaFoldDB" id="A0A222FID8"/>
<proteinExistence type="predicted"/>
<keyword evidence="4 7" id="KW-0808">Transferase</keyword>
<dbReference type="GO" id="GO:0005886">
    <property type="term" value="C:plasma membrane"/>
    <property type="evidence" value="ECO:0007669"/>
    <property type="project" value="UniProtKB-SubCell"/>
</dbReference>
<dbReference type="PANTHER" id="PTHR30606:SF10">
    <property type="entry name" value="PHOSPHATIDYLINOSITOL MANNOSIDE ACYLTRANSFERASE"/>
    <property type="match status" value="1"/>
</dbReference>
<gene>
    <name evidence="7" type="ORF">CHH28_04495</name>
</gene>
<accession>A0A222FID8</accession>
<evidence type="ECO:0000313" key="8">
    <source>
        <dbReference type="Proteomes" id="UP000202440"/>
    </source>
</evidence>
<dbReference type="PIRSF" id="PIRSF026649">
    <property type="entry name" value="MsbB"/>
    <property type="match status" value="1"/>
</dbReference>
<dbReference type="InterPro" id="IPR004960">
    <property type="entry name" value="LipA_acyltrans"/>
</dbReference>
<evidence type="ECO:0000256" key="1">
    <source>
        <dbReference type="ARBA" id="ARBA00004533"/>
    </source>
</evidence>
<evidence type="ECO:0000256" key="4">
    <source>
        <dbReference type="ARBA" id="ARBA00022679"/>
    </source>
</evidence>
<dbReference type="EMBL" id="CP022530">
    <property type="protein sequence ID" value="ASP37983.1"/>
    <property type="molecule type" value="Genomic_DNA"/>
</dbReference>
<organism evidence="7 8">
    <name type="scientific">Bacterioplanes sanyensis</name>
    <dbReference type="NCBI Taxonomy" id="1249553"/>
    <lineage>
        <taxon>Bacteria</taxon>
        <taxon>Pseudomonadati</taxon>
        <taxon>Pseudomonadota</taxon>
        <taxon>Gammaproteobacteria</taxon>
        <taxon>Oceanospirillales</taxon>
        <taxon>Oceanospirillaceae</taxon>
        <taxon>Bacterioplanes</taxon>
    </lineage>
</organism>
<evidence type="ECO:0000313" key="7">
    <source>
        <dbReference type="EMBL" id="ASP37983.1"/>
    </source>
</evidence>
<dbReference type="CDD" id="cd07984">
    <property type="entry name" value="LPLAT_LABLAT-like"/>
    <property type="match status" value="1"/>
</dbReference>
<evidence type="ECO:0000256" key="2">
    <source>
        <dbReference type="ARBA" id="ARBA00022475"/>
    </source>
</evidence>
<keyword evidence="2" id="KW-1003">Cell membrane</keyword>
<keyword evidence="6 7" id="KW-0012">Acyltransferase</keyword>
<dbReference type="PANTHER" id="PTHR30606">
    <property type="entry name" value="LIPID A BIOSYNTHESIS LAUROYL ACYLTRANSFERASE"/>
    <property type="match status" value="1"/>
</dbReference>
<dbReference type="GO" id="GO:0016746">
    <property type="term" value="F:acyltransferase activity"/>
    <property type="evidence" value="ECO:0007669"/>
    <property type="project" value="UniProtKB-KW"/>
</dbReference>
<evidence type="ECO:0000256" key="6">
    <source>
        <dbReference type="ARBA" id="ARBA00023315"/>
    </source>
</evidence>
<dbReference type="OrthoDB" id="9803456at2"/>
<protein>
    <submittedName>
        <fullName evidence="7">Lauroyl acyltransferase</fullName>
    </submittedName>
</protein>
<evidence type="ECO:0000256" key="3">
    <source>
        <dbReference type="ARBA" id="ARBA00022519"/>
    </source>
</evidence>
<keyword evidence="3" id="KW-0997">Cell inner membrane</keyword>
<dbReference type="Proteomes" id="UP000202440">
    <property type="component" value="Chromosome"/>
</dbReference>